<dbReference type="PANTHER" id="PTHR30024:SF21">
    <property type="entry name" value="ABC TRANSPORTER SUBSTRATE-BINDING PROTEIN"/>
    <property type="match status" value="1"/>
</dbReference>
<evidence type="ECO:0000313" key="4">
    <source>
        <dbReference type="Proteomes" id="UP000297729"/>
    </source>
</evidence>
<dbReference type="OrthoDB" id="9780180at2"/>
<dbReference type="EMBL" id="SPVG01000101">
    <property type="protein sequence ID" value="TFW24055.1"/>
    <property type="molecule type" value="Genomic_DNA"/>
</dbReference>
<dbReference type="AlphaFoldDB" id="A0A4Y9SN33"/>
<dbReference type="InterPro" id="IPR015168">
    <property type="entry name" value="SsuA/THI5"/>
</dbReference>
<feature type="domain" description="SsuA/THI5-like" evidence="2">
    <location>
        <begin position="94"/>
        <end position="212"/>
    </location>
</feature>
<proteinExistence type="predicted"/>
<gene>
    <name evidence="3" type="ORF">E4L98_10670</name>
</gene>
<feature type="chain" id="PRO_5021244322" evidence="1">
    <location>
        <begin position="21"/>
        <end position="361"/>
    </location>
</feature>
<reference evidence="3 4" key="1">
    <citation type="submission" date="2019-03" db="EMBL/GenBank/DDBJ databases">
        <title>Draft Genome Sequence of Duganella callidus sp. nov., a Novel Duganella Species Isolated from Cultivated Soil.</title>
        <authorList>
            <person name="Raths R."/>
            <person name="Peta V."/>
            <person name="Bucking H."/>
        </authorList>
    </citation>
    <scope>NUCLEOTIDE SEQUENCE [LARGE SCALE GENOMIC DNA]</scope>
    <source>
        <strain evidence="3 4">DN04</strain>
    </source>
</reference>
<keyword evidence="4" id="KW-1185">Reference proteome</keyword>
<organism evidence="3 4">
    <name type="scientific">Duganella callida</name>
    <dbReference type="NCBI Taxonomy" id="2561932"/>
    <lineage>
        <taxon>Bacteria</taxon>
        <taxon>Pseudomonadati</taxon>
        <taxon>Pseudomonadota</taxon>
        <taxon>Betaproteobacteria</taxon>
        <taxon>Burkholderiales</taxon>
        <taxon>Oxalobacteraceae</taxon>
        <taxon>Telluria group</taxon>
        <taxon>Duganella</taxon>
    </lineage>
</organism>
<evidence type="ECO:0000313" key="3">
    <source>
        <dbReference type="EMBL" id="TFW24055.1"/>
    </source>
</evidence>
<accession>A0A4Y9SN33</accession>
<feature type="signal peptide" evidence="1">
    <location>
        <begin position="1"/>
        <end position="20"/>
    </location>
</feature>
<evidence type="ECO:0000256" key="1">
    <source>
        <dbReference type="SAM" id="SignalP"/>
    </source>
</evidence>
<sequence length="361" mass="38765">MQRRRALAAWGLMAAAIVGAAGSTCATATPAAGLPEAVRIAAVARSANVNANGGKVLFAGSSAIVASQGWLAAELARLGVRLEWVPVTTNSVAVQVNEAFANKSIDFAQYGDLPSIIANASGLQTRLVVPGGSLNNTYLVVPYNSTARSINDLKGKKIALHRGRPWEYPFSRLLAANGLKNTDVKLLNLNPQAGAAALASGSADAFFTLSDAFLLEDKKIGRVIWASKTPPQDWKMRAEVWGSADFLARYPQMAQLVATAYVKAHQSASVDNGRDDYIRAEAAAGQPESVVRRELEGDNRPWKARWSPLLTEEVKAHYAAEAEYARQAGLISKPLDTGHLYAPQFVQQALVDLKLQQYWAP</sequence>
<evidence type="ECO:0000259" key="2">
    <source>
        <dbReference type="Pfam" id="PF09084"/>
    </source>
</evidence>
<comment type="caution">
    <text evidence="3">The sequence shown here is derived from an EMBL/GenBank/DDBJ whole genome shotgun (WGS) entry which is preliminary data.</text>
</comment>
<dbReference type="Proteomes" id="UP000297729">
    <property type="component" value="Unassembled WGS sequence"/>
</dbReference>
<dbReference type="Pfam" id="PF09084">
    <property type="entry name" value="NMT1"/>
    <property type="match status" value="1"/>
</dbReference>
<protein>
    <submittedName>
        <fullName evidence="3">Nitrate ABC transporter substrate-binding protein</fullName>
    </submittedName>
</protein>
<dbReference type="SUPFAM" id="SSF53850">
    <property type="entry name" value="Periplasmic binding protein-like II"/>
    <property type="match status" value="1"/>
</dbReference>
<keyword evidence="1" id="KW-0732">Signal</keyword>
<name>A0A4Y9SN33_9BURK</name>
<dbReference type="Gene3D" id="3.40.190.10">
    <property type="entry name" value="Periplasmic binding protein-like II"/>
    <property type="match status" value="2"/>
</dbReference>
<dbReference type="PANTHER" id="PTHR30024">
    <property type="entry name" value="ALIPHATIC SULFONATES-BINDING PROTEIN-RELATED"/>
    <property type="match status" value="1"/>
</dbReference>